<comment type="caution">
    <text evidence="4">The sequence shown here is derived from an EMBL/GenBank/DDBJ whole genome shotgun (WGS) entry which is preliminary data.</text>
</comment>
<keyword evidence="5" id="KW-1185">Reference proteome</keyword>
<dbReference type="Gene3D" id="1.10.10.1320">
    <property type="entry name" value="Anti-sigma factor, zinc-finger domain"/>
    <property type="match status" value="1"/>
</dbReference>
<name>A0A8J3RQB7_9ACTN</name>
<organism evidence="4 5">
    <name type="scientific">Planobispora longispora</name>
    <dbReference type="NCBI Taxonomy" id="28887"/>
    <lineage>
        <taxon>Bacteria</taxon>
        <taxon>Bacillati</taxon>
        <taxon>Actinomycetota</taxon>
        <taxon>Actinomycetes</taxon>
        <taxon>Streptosporangiales</taxon>
        <taxon>Streptosporangiaceae</taxon>
        <taxon>Planobispora</taxon>
    </lineage>
</organism>
<keyword evidence="1" id="KW-0805">Transcription regulation</keyword>
<sequence length="74" mass="8157">MSPSSRGAHEDVTAYALGVLDEEDHQAFESHLMSCEECQAELRELSEVPGLLDAVRRDRSTSLTGPLDDDRTPL</sequence>
<dbReference type="InterPro" id="IPR027383">
    <property type="entry name" value="Znf_put"/>
</dbReference>
<dbReference type="EMBL" id="BOOH01000066">
    <property type="protein sequence ID" value="GIH80951.1"/>
    <property type="molecule type" value="Genomic_DNA"/>
</dbReference>
<evidence type="ECO:0000256" key="2">
    <source>
        <dbReference type="ARBA" id="ARBA00023163"/>
    </source>
</evidence>
<evidence type="ECO:0000313" key="4">
    <source>
        <dbReference type="EMBL" id="GIH80951.1"/>
    </source>
</evidence>
<protein>
    <recommendedName>
        <fullName evidence="3">Putative zinc-finger domain-containing protein</fullName>
    </recommendedName>
</protein>
<gene>
    <name evidence="4" type="ORF">Plo01_73800</name>
</gene>
<evidence type="ECO:0000259" key="3">
    <source>
        <dbReference type="Pfam" id="PF13490"/>
    </source>
</evidence>
<keyword evidence="2" id="KW-0804">Transcription</keyword>
<evidence type="ECO:0000313" key="5">
    <source>
        <dbReference type="Proteomes" id="UP000616724"/>
    </source>
</evidence>
<proteinExistence type="predicted"/>
<evidence type="ECO:0000256" key="1">
    <source>
        <dbReference type="ARBA" id="ARBA00023015"/>
    </source>
</evidence>
<feature type="domain" description="Putative zinc-finger" evidence="3">
    <location>
        <begin position="8"/>
        <end position="39"/>
    </location>
</feature>
<reference evidence="4 5" key="1">
    <citation type="submission" date="2021-01" db="EMBL/GenBank/DDBJ databases">
        <title>Whole genome shotgun sequence of Planobispora longispora NBRC 13918.</title>
        <authorList>
            <person name="Komaki H."/>
            <person name="Tamura T."/>
        </authorList>
    </citation>
    <scope>NUCLEOTIDE SEQUENCE [LARGE SCALE GENOMIC DNA]</scope>
    <source>
        <strain evidence="4 5">NBRC 13918</strain>
    </source>
</reference>
<accession>A0A8J3RQB7</accession>
<dbReference type="InterPro" id="IPR041916">
    <property type="entry name" value="Anti_sigma_zinc_sf"/>
</dbReference>
<dbReference type="AlphaFoldDB" id="A0A8J3RQB7"/>
<dbReference type="Proteomes" id="UP000616724">
    <property type="component" value="Unassembled WGS sequence"/>
</dbReference>
<dbReference type="Pfam" id="PF13490">
    <property type="entry name" value="zf-HC2"/>
    <property type="match status" value="1"/>
</dbReference>